<dbReference type="InterPro" id="IPR000719">
    <property type="entry name" value="Prot_kinase_dom"/>
</dbReference>
<dbReference type="Gene3D" id="3.30.200.20">
    <property type="entry name" value="Phosphorylase Kinase, domain 1"/>
    <property type="match status" value="1"/>
</dbReference>
<feature type="region of interest" description="Disordered" evidence="15">
    <location>
        <begin position="8"/>
        <end position="29"/>
    </location>
</feature>
<keyword evidence="8 17" id="KW-0418">Kinase</keyword>
<reference evidence="17" key="2">
    <citation type="journal article" date="2023" name="Int. J. Mol. Sci.">
        <title>De Novo Assembly and Annotation of 11 Diverse Shrub Willow (Salix) Genomes Reveals Novel Gene Organization in Sex-Linked Regions.</title>
        <authorList>
            <person name="Hyden B."/>
            <person name="Feng K."/>
            <person name="Yates T.B."/>
            <person name="Jawdy S."/>
            <person name="Cereghino C."/>
            <person name="Smart L.B."/>
            <person name="Muchero W."/>
        </authorList>
    </citation>
    <scope>NUCLEOTIDE SEQUENCE</scope>
    <source>
        <tissue evidence="17">Shoot tip</tissue>
    </source>
</reference>
<evidence type="ECO:0000256" key="8">
    <source>
        <dbReference type="ARBA" id="ARBA00022777"/>
    </source>
</evidence>
<feature type="compositionally biased region" description="Polar residues" evidence="15">
    <location>
        <begin position="10"/>
        <end position="21"/>
    </location>
</feature>
<keyword evidence="4 14" id="KW-0723">Serine/threonine-protein kinase</keyword>
<evidence type="ECO:0000256" key="1">
    <source>
        <dbReference type="ARBA" id="ARBA00004236"/>
    </source>
</evidence>
<keyword evidence="3" id="KW-1003">Cell membrane</keyword>
<dbReference type="AlphaFoldDB" id="A0A9Q1AHK8"/>
<dbReference type="Pfam" id="PF00069">
    <property type="entry name" value="Pkinase"/>
    <property type="match status" value="1"/>
</dbReference>
<name>A0A9Q1AHK8_9ROSI</name>
<comment type="subcellular location">
    <subcellularLocation>
        <location evidence="1">Cell membrane</location>
    </subcellularLocation>
</comment>
<dbReference type="CDD" id="cd14066">
    <property type="entry name" value="STKc_IRAK"/>
    <property type="match status" value="1"/>
</dbReference>
<evidence type="ECO:0000256" key="14">
    <source>
        <dbReference type="RuleBase" id="RU000304"/>
    </source>
</evidence>
<keyword evidence="10" id="KW-0472">Membrane</keyword>
<evidence type="ECO:0000313" key="18">
    <source>
        <dbReference type="Proteomes" id="UP001151752"/>
    </source>
</evidence>
<keyword evidence="9 13" id="KW-0067">ATP-binding</keyword>
<evidence type="ECO:0000256" key="15">
    <source>
        <dbReference type="SAM" id="MobiDB-lite"/>
    </source>
</evidence>
<evidence type="ECO:0000256" key="5">
    <source>
        <dbReference type="ARBA" id="ARBA00022553"/>
    </source>
</evidence>
<evidence type="ECO:0000256" key="11">
    <source>
        <dbReference type="ARBA" id="ARBA00047899"/>
    </source>
</evidence>
<dbReference type="GO" id="GO:0004674">
    <property type="term" value="F:protein serine/threonine kinase activity"/>
    <property type="evidence" value="ECO:0007669"/>
    <property type="project" value="UniProtKB-KW"/>
</dbReference>
<dbReference type="EMBL" id="JAPFFM010000002">
    <property type="protein sequence ID" value="KAJ6771735.1"/>
    <property type="molecule type" value="Genomic_DNA"/>
</dbReference>
<feature type="domain" description="Protein kinase" evidence="16">
    <location>
        <begin position="93"/>
        <end position="374"/>
    </location>
</feature>
<keyword evidence="7 13" id="KW-0547">Nucleotide-binding</keyword>
<dbReference type="SUPFAM" id="SSF56112">
    <property type="entry name" value="Protein kinase-like (PK-like)"/>
    <property type="match status" value="1"/>
</dbReference>
<gene>
    <name evidence="17" type="ORF">OIU74_018052</name>
</gene>
<comment type="caution">
    <text evidence="17">The sequence shown here is derived from an EMBL/GenBank/DDBJ whole genome shotgun (WGS) entry which is preliminary data.</text>
</comment>
<keyword evidence="6" id="KW-0808">Transferase</keyword>
<protein>
    <recommendedName>
        <fullName evidence="2">non-specific serine/threonine protein kinase</fullName>
        <ecNumber evidence="2">2.7.11.1</ecNumber>
    </recommendedName>
</protein>
<dbReference type="InterPro" id="IPR011009">
    <property type="entry name" value="Kinase-like_dom_sf"/>
</dbReference>
<evidence type="ECO:0000256" key="7">
    <source>
        <dbReference type="ARBA" id="ARBA00022741"/>
    </source>
</evidence>
<comment type="catalytic activity">
    <reaction evidence="12">
        <text>L-seryl-[protein] + ATP = O-phospho-L-seryl-[protein] + ADP + H(+)</text>
        <dbReference type="Rhea" id="RHEA:17989"/>
        <dbReference type="Rhea" id="RHEA-COMP:9863"/>
        <dbReference type="Rhea" id="RHEA-COMP:11604"/>
        <dbReference type="ChEBI" id="CHEBI:15378"/>
        <dbReference type="ChEBI" id="CHEBI:29999"/>
        <dbReference type="ChEBI" id="CHEBI:30616"/>
        <dbReference type="ChEBI" id="CHEBI:83421"/>
        <dbReference type="ChEBI" id="CHEBI:456216"/>
        <dbReference type="EC" id="2.7.11.1"/>
    </reaction>
</comment>
<dbReference type="PROSITE" id="PS00107">
    <property type="entry name" value="PROTEIN_KINASE_ATP"/>
    <property type="match status" value="1"/>
</dbReference>
<evidence type="ECO:0000259" key="16">
    <source>
        <dbReference type="PROSITE" id="PS50011"/>
    </source>
</evidence>
<dbReference type="InterPro" id="IPR017441">
    <property type="entry name" value="Protein_kinase_ATP_BS"/>
</dbReference>
<evidence type="ECO:0000256" key="6">
    <source>
        <dbReference type="ARBA" id="ARBA00022679"/>
    </source>
</evidence>
<organism evidence="17 18">
    <name type="scientific">Salix koriyanagi</name>
    <dbReference type="NCBI Taxonomy" id="2511006"/>
    <lineage>
        <taxon>Eukaryota</taxon>
        <taxon>Viridiplantae</taxon>
        <taxon>Streptophyta</taxon>
        <taxon>Embryophyta</taxon>
        <taxon>Tracheophyta</taxon>
        <taxon>Spermatophyta</taxon>
        <taxon>Magnoliopsida</taxon>
        <taxon>eudicotyledons</taxon>
        <taxon>Gunneridae</taxon>
        <taxon>Pentapetalae</taxon>
        <taxon>rosids</taxon>
        <taxon>fabids</taxon>
        <taxon>Malpighiales</taxon>
        <taxon>Salicaceae</taxon>
        <taxon>Saliceae</taxon>
        <taxon>Salix</taxon>
    </lineage>
</organism>
<dbReference type="Gene3D" id="1.10.510.10">
    <property type="entry name" value="Transferase(Phosphotransferase) domain 1"/>
    <property type="match status" value="1"/>
</dbReference>
<keyword evidence="5" id="KW-0597">Phosphoprotein</keyword>
<dbReference type="FunFam" id="1.10.510.10:FF:000395">
    <property type="entry name" value="receptor-like serine/threonine-protein kinase NCRK"/>
    <property type="match status" value="1"/>
</dbReference>
<dbReference type="Proteomes" id="UP001151752">
    <property type="component" value="Chromosome 10"/>
</dbReference>
<evidence type="ECO:0000256" key="3">
    <source>
        <dbReference type="ARBA" id="ARBA00022475"/>
    </source>
</evidence>
<keyword evidence="18" id="KW-1185">Reference proteome</keyword>
<evidence type="ECO:0000256" key="2">
    <source>
        <dbReference type="ARBA" id="ARBA00012513"/>
    </source>
</evidence>
<accession>A0A9Q1AHK8</accession>
<dbReference type="GO" id="GO:0005886">
    <property type="term" value="C:plasma membrane"/>
    <property type="evidence" value="ECO:0007669"/>
    <property type="project" value="UniProtKB-SubCell"/>
</dbReference>
<proteinExistence type="inferred from homology"/>
<evidence type="ECO:0000256" key="9">
    <source>
        <dbReference type="ARBA" id="ARBA00022840"/>
    </source>
</evidence>
<dbReference type="PROSITE" id="PS50011">
    <property type="entry name" value="PROTEIN_KINASE_DOM"/>
    <property type="match status" value="1"/>
</dbReference>
<reference evidence="17" key="1">
    <citation type="submission" date="2022-11" db="EMBL/GenBank/DDBJ databases">
        <authorList>
            <person name="Hyden B.L."/>
            <person name="Feng K."/>
            <person name="Yates T."/>
            <person name="Jawdy S."/>
            <person name="Smart L.B."/>
            <person name="Muchero W."/>
        </authorList>
    </citation>
    <scope>NUCLEOTIDE SEQUENCE</scope>
    <source>
        <tissue evidence="17">Shoot tip</tissue>
    </source>
</reference>
<evidence type="ECO:0000256" key="13">
    <source>
        <dbReference type="PROSITE-ProRule" id="PRU10141"/>
    </source>
</evidence>
<dbReference type="PANTHER" id="PTHR47989:SF47">
    <property type="entry name" value="SERINE_THREONINE-PROTEIN KINASE PBL28-RELATED"/>
    <property type="match status" value="1"/>
</dbReference>
<evidence type="ECO:0000313" key="17">
    <source>
        <dbReference type="EMBL" id="KAJ6771735.1"/>
    </source>
</evidence>
<comment type="catalytic activity">
    <reaction evidence="11">
        <text>L-threonyl-[protein] + ATP = O-phospho-L-threonyl-[protein] + ADP + H(+)</text>
        <dbReference type="Rhea" id="RHEA:46608"/>
        <dbReference type="Rhea" id="RHEA-COMP:11060"/>
        <dbReference type="Rhea" id="RHEA-COMP:11605"/>
        <dbReference type="ChEBI" id="CHEBI:15378"/>
        <dbReference type="ChEBI" id="CHEBI:30013"/>
        <dbReference type="ChEBI" id="CHEBI:30616"/>
        <dbReference type="ChEBI" id="CHEBI:61977"/>
        <dbReference type="ChEBI" id="CHEBI:456216"/>
        <dbReference type="EC" id="2.7.11.1"/>
    </reaction>
</comment>
<evidence type="ECO:0000256" key="4">
    <source>
        <dbReference type="ARBA" id="ARBA00022527"/>
    </source>
</evidence>
<dbReference type="EC" id="2.7.11.1" evidence="2"/>
<comment type="similarity">
    <text evidence="14">Belongs to the protein kinase superfamily.</text>
</comment>
<dbReference type="GO" id="GO:0005524">
    <property type="term" value="F:ATP binding"/>
    <property type="evidence" value="ECO:0007669"/>
    <property type="project" value="UniProtKB-UniRule"/>
</dbReference>
<evidence type="ECO:0000256" key="12">
    <source>
        <dbReference type="ARBA" id="ARBA00048679"/>
    </source>
</evidence>
<dbReference type="InterPro" id="IPR008271">
    <property type="entry name" value="Ser/Thr_kinase_AS"/>
</dbReference>
<dbReference type="PANTHER" id="PTHR47989">
    <property type="entry name" value="OS01G0750732 PROTEIN"/>
    <property type="match status" value="1"/>
</dbReference>
<dbReference type="PROSITE" id="PS00108">
    <property type="entry name" value="PROTEIN_KINASE_ST"/>
    <property type="match status" value="1"/>
</dbReference>
<evidence type="ECO:0000256" key="10">
    <source>
        <dbReference type="ARBA" id="ARBA00023136"/>
    </source>
</evidence>
<sequence>MEGEVAACISLSSSTHPTTPQNHRKPGKTIMPFGIVSAWNKRRRSKSQDHSDPWVYKPVEFWQLEDQTPQSTKRRLGSSVFTLKEMEEATCSFNEKNLVGKGGFGRVYRGVLRSGEVVAIKKMELPTFKEAEGEREFRVEVDILSRLEHPNLVSLIGYCADGKHRFLVYEYLQHGNLQDHLNGFGKAKMEWPLRLKVALGAARGLAYLHSSSDVGIPIVHRDFKSTNILLNANFEAKISDFGLAKLMPEGQEIFVTARVLGTFGYFDPEYTSTGKLTLQSDVYAFGVVLLELLTGRRAVDLNQGPSDQNLVLQVRHILNDRKKLRKVIDPELSRSSFTLESIAMFANLASRCIRIESSERPSMAECVKELQTIIYTNSKPMGMGMGMMSFKMA</sequence>
<dbReference type="FunFam" id="3.30.200.20:FF:000178">
    <property type="entry name" value="serine/threonine-protein kinase PBS1-like"/>
    <property type="match status" value="1"/>
</dbReference>
<feature type="binding site" evidence="13">
    <location>
        <position position="122"/>
    </location>
    <ligand>
        <name>ATP</name>
        <dbReference type="ChEBI" id="CHEBI:30616"/>
    </ligand>
</feature>